<protein>
    <recommendedName>
        <fullName evidence="10">Dof-type domain-containing protein</fullName>
    </recommendedName>
</protein>
<evidence type="ECO:0000313" key="12">
    <source>
        <dbReference type="Proteomes" id="UP001345219"/>
    </source>
</evidence>
<dbReference type="PROSITE" id="PS50884">
    <property type="entry name" value="ZF_DOF_2"/>
    <property type="match status" value="1"/>
</dbReference>
<feature type="region of interest" description="Disordered" evidence="9">
    <location>
        <begin position="85"/>
        <end position="127"/>
    </location>
</feature>
<dbReference type="PROSITE" id="PS01361">
    <property type="entry name" value="ZF_DOF_1"/>
    <property type="match status" value="1"/>
</dbReference>
<dbReference type="EMBL" id="JAXIOK010000002">
    <property type="protein sequence ID" value="KAK4777469.1"/>
    <property type="molecule type" value="Genomic_DNA"/>
</dbReference>
<feature type="compositionally biased region" description="Polar residues" evidence="9">
    <location>
        <begin position="285"/>
        <end position="301"/>
    </location>
</feature>
<sequence>MVLVLKVCSSRSSSTTTTTGRSGSRYLDGDGNEEEIGMSPQSMIPGIKLFGTKIPAPECQIPIEPGSGFHAPEKSQFKVACSTVSNTSSDPCAKSKNLETGGASKARVGPQAEESQAGKGSHEQEKAFKKPDKILPCPRCNSFQTKFCYFNNYNVNQPRHFCKNCQRYWTAGGAMRNVPVGAGRRKNKQFASSQYRQALMSLNGMVPPNSGLEAPHSSNHHLVSPSEFASPLGLTHTDARGSTVFKFGPEAPLSASMDNVLNLGDQHRSCVRDPVSFSENREEPSSASEPETNSSGSCDSNLNPHQQISALFFPYHQVWQNLSAATAGAYSNHFPLEQDSIQWGAPPVVAIPGICPQPAIPLQIVHAPYMGCIPLALMNGSVPPSTSSVNNISCLRSGFQMLGKHSRDGDMGAPERSDSNVLVPKTLRIDNLNEASRSPIWTALGIRPHERIADSKVNGNGCDSEEAAEIMEVNPAALSRSHTFQETS</sequence>
<keyword evidence="7 8" id="KW-0539">Nucleus</keyword>
<comment type="caution">
    <text evidence="11">The sequence shown here is derived from an EMBL/GenBank/DDBJ whole genome shotgun (WGS) entry which is preliminary data.</text>
</comment>
<evidence type="ECO:0000256" key="3">
    <source>
        <dbReference type="ARBA" id="ARBA00022833"/>
    </source>
</evidence>
<keyword evidence="2 8" id="KW-0863">Zinc-finger</keyword>
<dbReference type="Pfam" id="PF02701">
    <property type="entry name" value="Zn_ribbon_Dof"/>
    <property type="match status" value="1"/>
</dbReference>
<feature type="region of interest" description="Disordered" evidence="9">
    <location>
        <begin position="9"/>
        <end position="33"/>
    </location>
</feature>
<evidence type="ECO:0000256" key="4">
    <source>
        <dbReference type="ARBA" id="ARBA00023015"/>
    </source>
</evidence>
<evidence type="ECO:0000256" key="7">
    <source>
        <dbReference type="ARBA" id="ARBA00023242"/>
    </source>
</evidence>
<dbReference type="Proteomes" id="UP001345219">
    <property type="component" value="Chromosome 14"/>
</dbReference>
<keyword evidence="5 8" id="KW-0238">DNA-binding</keyword>
<comment type="subcellular location">
    <subcellularLocation>
        <location evidence="8">Nucleus</location>
    </subcellularLocation>
</comment>
<keyword evidence="3" id="KW-0862">Zinc</keyword>
<gene>
    <name evidence="11" type="ORF">SAY87_017656</name>
</gene>
<dbReference type="GO" id="GO:0005634">
    <property type="term" value="C:nucleus"/>
    <property type="evidence" value="ECO:0007669"/>
    <property type="project" value="UniProtKB-SubCell"/>
</dbReference>
<keyword evidence="4" id="KW-0805">Transcription regulation</keyword>
<dbReference type="GO" id="GO:0008270">
    <property type="term" value="F:zinc ion binding"/>
    <property type="evidence" value="ECO:0007669"/>
    <property type="project" value="UniProtKB-KW"/>
</dbReference>
<evidence type="ECO:0000256" key="2">
    <source>
        <dbReference type="ARBA" id="ARBA00022771"/>
    </source>
</evidence>
<feature type="region of interest" description="Disordered" evidence="9">
    <location>
        <begin position="273"/>
        <end position="301"/>
    </location>
</feature>
<evidence type="ECO:0000256" key="5">
    <source>
        <dbReference type="ARBA" id="ARBA00023125"/>
    </source>
</evidence>
<evidence type="ECO:0000259" key="10">
    <source>
        <dbReference type="PROSITE" id="PS50884"/>
    </source>
</evidence>
<organism evidence="11 12">
    <name type="scientific">Trapa incisa</name>
    <dbReference type="NCBI Taxonomy" id="236973"/>
    <lineage>
        <taxon>Eukaryota</taxon>
        <taxon>Viridiplantae</taxon>
        <taxon>Streptophyta</taxon>
        <taxon>Embryophyta</taxon>
        <taxon>Tracheophyta</taxon>
        <taxon>Spermatophyta</taxon>
        <taxon>Magnoliopsida</taxon>
        <taxon>eudicotyledons</taxon>
        <taxon>Gunneridae</taxon>
        <taxon>Pentapetalae</taxon>
        <taxon>rosids</taxon>
        <taxon>malvids</taxon>
        <taxon>Myrtales</taxon>
        <taxon>Lythraceae</taxon>
        <taxon>Trapa</taxon>
    </lineage>
</organism>
<dbReference type="PANTHER" id="PTHR31089:SF47">
    <property type="entry name" value="DOF-TYPE DOMAIN-CONTAINING PROTEIN"/>
    <property type="match status" value="1"/>
</dbReference>
<evidence type="ECO:0000313" key="11">
    <source>
        <dbReference type="EMBL" id="KAK4777469.1"/>
    </source>
</evidence>
<evidence type="ECO:0000256" key="9">
    <source>
        <dbReference type="SAM" id="MobiDB-lite"/>
    </source>
</evidence>
<reference evidence="11 12" key="1">
    <citation type="journal article" date="2023" name="Hortic Res">
        <title>Pangenome of water caltrop reveals structural variations and asymmetric subgenome divergence after allopolyploidization.</title>
        <authorList>
            <person name="Zhang X."/>
            <person name="Chen Y."/>
            <person name="Wang L."/>
            <person name="Yuan Y."/>
            <person name="Fang M."/>
            <person name="Shi L."/>
            <person name="Lu R."/>
            <person name="Comes H.P."/>
            <person name="Ma Y."/>
            <person name="Chen Y."/>
            <person name="Huang G."/>
            <person name="Zhou Y."/>
            <person name="Zheng Z."/>
            <person name="Qiu Y."/>
        </authorList>
    </citation>
    <scope>NUCLEOTIDE SEQUENCE [LARGE SCALE GENOMIC DNA]</scope>
    <source>
        <tissue evidence="11">Roots</tissue>
    </source>
</reference>
<dbReference type="InterPro" id="IPR045174">
    <property type="entry name" value="Dof"/>
</dbReference>
<dbReference type="PANTHER" id="PTHR31089">
    <property type="entry name" value="CYCLIC DOF FACTOR 2"/>
    <property type="match status" value="1"/>
</dbReference>
<evidence type="ECO:0000256" key="1">
    <source>
        <dbReference type="ARBA" id="ARBA00022723"/>
    </source>
</evidence>
<keyword evidence="1" id="KW-0479">Metal-binding</keyword>
<accession>A0AAN7QS30</accession>
<keyword evidence="6" id="KW-0804">Transcription</keyword>
<dbReference type="AlphaFoldDB" id="A0AAN7QS30"/>
<dbReference type="InterPro" id="IPR003851">
    <property type="entry name" value="Znf_Dof"/>
</dbReference>
<feature type="compositionally biased region" description="Low complexity" evidence="9">
    <location>
        <begin position="9"/>
        <end position="25"/>
    </location>
</feature>
<dbReference type="GO" id="GO:0003700">
    <property type="term" value="F:DNA-binding transcription factor activity"/>
    <property type="evidence" value="ECO:0007669"/>
    <property type="project" value="InterPro"/>
</dbReference>
<feature type="domain" description="Dof-type" evidence="10">
    <location>
        <begin position="135"/>
        <end position="189"/>
    </location>
</feature>
<evidence type="ECO:0000256" key="8">
    <source>
        <dbReference type="PROSITE-ProRule" id="PRU00071"/>
    </source>
</evidence>
<dbReference type="GO" id="GO:0003677">
    <property type="term" value="F:DNA binding"/>
    <property type="evidence" value="ECO:0007669"/>
    <property type="project" value="UniProtKB-UniRule"/>
</dbReference>
<name>A0AAN7QS30_9MYRT</name>
<keyword evidence="12" id="KW-1185">Reference proteome</keyword>
<evidence type="ECO:0000256" key="6">
    <source>
        <dbReference type="ARBA" id="ARBA00023163"/>
    </source>
</evidence>
<proteinExistence type="predicted"/>